<dbReference type="STRING" id="282683.SAMN04488105_11867"/>
<feature type="transmembrane region" description="Helical" evidence="6">
    <location>
        <begin position="381"/>
        <end position="399"/>
    </location>
</feature>
<dbReference type="PANTHER" id="PTHR23519:SF1">
    <property type="entry name" value="AUTOPHAGY-RELATED PROTEIN 22"/>
    <property type="match status" value="1"/>
</dbReference>
<reference evidence="8" key="1">
    <citation type="submission" date="2016-10" db="EMBL/GenBank/DDBJ databases">
        <authorList>
            <person name="Varghese N."/>
            <person name="Submissions S."/>
        </authorList>
    </citation>
    <scope>NUCLEOTIDE SEQUENCE [LARGE SCALE GENOMIC DNA]</scope>
    <source>
        <strain evidence="8">DSM 10146</strain>
    </source>
</reference>
<dbReference type="AlphaFoldDB" id="A0A1G7KGT7"/>
<dbReference type="Proteomes" id="UP000198994">
    <property type="component" value="Unassembled WGS sequence"/>
</dbReference>
<keyword evidence="2" id="KW-0813">Transport</keyword>
<protein>
    <submittedName>
        <fullName evidence="7">MFS transporter, UMF1 family</fullName>
    </submittedName>
</protein>
<dbReference type="SUPFAM" id="SSF103473">
    <property type="entry name" value="MFS general substrate transporter"/>
    <property type="match status" value="1"/>
</dbReference>
<gene>
    <name evidence="7" type="ORF">SAMN04488105_11867</name>
</gene>
<dbReference type="InterPro" id="IPR036259">
    <property type="entry name" value="MFS_trans_sf"/>
</dbReference>
<evidence type="ECO:0000256" key="3">
    <source>
        <dbReference type="ARBA" id="ARBA00022692"/>
    </source>
</evidence>
<evidence type="ECO:0000256" key="5">
    <source>
        <dbReference type="ARBA" id="ARBA00023136"/>
    </source>
</evidence>
<sequence>MVRQTTTERMADQAKTAGIGHPATPRRVWGWMFMDWAQQPYATLGLTFIFSPYFAAVAAEWYLGSGLTEASAKAHAQGLWSSAQTVSGLFIAFTAPLLGAWADASGRKMPWFWGFSAIATLCAAALWFLMPDGTGLTLALIAFWVGFTASESAFNLNNATLPSLGTPDEVGRISGSASAFGYWGGVVSLFLMLLFFAETPSGQTLIGLAPAFGLDPETREGTRFVGPFIAIWFALFMVPFFLWNRDPAGVRQARPGAGQILGGLRDSLRELADRPSYRSFLLSSMFYRDSLAALYAYGGIYARLVLGWEITQIGVFGIIAAIAAAVISWLGGRADHRWGPKPVILTCIWLLLAVSVIIIGMSRDHILFVALPEGSRLPDTIFFLCGAVIGGAGGALYSASRSMMVRHTDHARAAEAFGLFALTGKATAFLAPALITFFTLWTQSNQLGFLPVIFLFLLGLVLLRWVQPDGDRAACSAP</sequence>
<keyword evidence="4 6" id="KW-1133">Transmembrane helix</keyword>
<feature type="transmembrane region" description="Helical" evidence="6">
    <location>
        <begin position="447"/>
        <end position="466"/>
    </location>
</feature>
<evidence type="ECO:0000313" key="8">
    <source>
        <dbReference type="Proteomes" id="UP000198994"/>
    </source>
</evidence>
<name>A0A1G7KGT7_9RHOB</name>
<feature type="transmembrane region" description="Helical" evidence="6">
    <location>
        <begin position="286"/>
        <end position="304"/>
    </location>
</feature>
<dbReference type="InterPro" id="IPR050495">
    <property type="entry name" value="ATG22/LtaA_families"/>
</dbReference>
<evidence type="ECO:0000313" key="7">
    <source>
        <dbReference type="EMBL" id="SDF36336.1"/>
    </source>
</evidence>
<comment type="subcellular location">
    <subcellularLocation>
        <location evidence="1">Endomembrane system</location>
        <topology evidence="1">Multi-pass membrane protein</topology>
    </subcellularLocation>
</comment>
<proteinExistence type="predicted"/>
<keyword evidence="3 6" id="KW-0812">Transmembrane</keyword>
<feature type="transmembrane region" description="Helical" evidence="6">
    <location>
        <begin position="136"/>
        <end position="156"/>
    </location>
</feature>
<dbReference type="InterPro" id="IPR024671">
    <property type="entry name" value="Atg22-like"/>
</dbReference>
<feature type="transmembrane region" description="Helical" evidence="6">
    <location>
        <begin position="419"/>
        <end position="441"/>
    </location>
</feature>
<keyword evidence="8" id="KW-1185">Reference proteome</keyword>
<dbReference type="PANTHER" id="PTHR23519">
    <property type="entry name" value="AUTOPHAGY-RELATED PROTEIN 22"/>
    <property type="match status" value="1"/>
</dbReference>
<dbReference type="GO" id="GO:0012505">
    <property type="term" value="C:endomembrane system"/>
    <property type="evidence" value="ECO:0007669"/>
    <property type="project" value="UniProtKB-SubCell"/>
</dbReference>
<evidence type="ECO:0000256" key="1">
    <source>
        <dbReference type="ARBA" id="ARBA00004127"/>
    </source>
</evidence>
<feature type="transmembrane region" description="Helical" evidence="6">
    <location>
        <begin position="41"/>
        <end position="63"/>
    </location>
</feature>
<dbReference type="EMBL" id="FNAV01000018">
    <property type="protein sequence ID" value="SDF36336.1"/>
    <property type="molecule type" value="Genomic_DNA"/>
</dbReference>
<feature type="transmembrane region" description="Helical" evidence="6">
    <location>
        <begin position="177"/>
        <end position="197"/>
    </location>
</feature>
<evidence type="ECO:0000256" key="6">
    <source>
        <dbReference type="SAM" id="Phobius"/>
    </source>
</evidence>
<feature type="transmembrane region" description="Helical" evidence="6">
    <location>
        <begin position="111"/>
        <end position="130"/>
    </location>
</feature>
<feature type="transmembrane region" description="Helical" evidence="6">
    <location>
        <begin position="224"/>
        <end position="244"/>
    </location>
</feature>
<feature type="transmembrane region" description="Helical" evidence="6">
    <location>
        <begin position="343"/>
        <end position="361"/>
    </location>
</feature>
<evidence type="ECO:0000256" key="4">
    <source>
        <dbReference type="ARBA" id="ARBA00022989"/>
    </source>
</evidence>
<feature type="transmembrane region" description="Helical" evidence="6">
    <location>
        <begin position="83"/>
        <end position="104"/>
    </location>
</feature>
<evidence type="ECO:0000256" key="2">
    <source>
        <dbReference type="ARBA" id="ARBA00022448"/>
    </source>
</evidence>
<organism evidence="7 8">
    <name type="scientific">Salipiger thiooxidans</name>
    <dbReference type="NCBI Taxonomy" id="282683"/>
    <lineage>
        <taxon>Bacteria</taxon>
        <taxon>Pseudomonadati</taxon>
        <taxon>Pseudomonadota</taxon>
        <taxon>Alphaproteobacteria</taxon>
        <taxon>Rhodobacterales</taxon>
        <taxon>Roseobacteraceae</taxon>
        <taxon>Salipiger</taxon>
    </lineage>
</organism>
<dbReference type="Pfam" id="PF11700">
    <property type="entry name" value="ATG22"/>
    <property type="match status" value="1"/>
</dbReference>
<dbReference type="Gene3D" id="1.20.1250.20">
    <property type="entry name" value="MFS general substrate transporter like domains"/>
    <property type="match status" value="1"/>
</dbReference>
<feature type="transmembrane region" description="Helical" evidence="6">
    <location>
        <begin position="310"/>
        <end position="331"/>
    </location>
</feature>
<keyword evidence="5 6" id="KW-0472">Membrane</keyword>
<accession>A0A1G7KGT7</accession>